<feature type="non-terminal residue" evidence="2">
    <location>
        <position position="1"/>
    </location>
</feature>
<organism evidence="2 3">
    <name type="scientific">Rotaria magnacalcarata</name>
    <dbReference type="NCBI Taxonomy" id="392030"/>
    <lineage>
        <taxon>Eukaryota</taxon>
        <taxon>Metazoa</taxon>
        <taxon>Spiralia</taxon>
        <taxon>Gnathifera</taxon>
        <taxon>Rotifera</taxon>
        <taxon>Eurotatoria</taxon>
        <taxon>Bdelloidea</taxon>
        <taxon>Philodinida</taxon>
        <taxon>Philodinidae</taxon>
        <taxon>Rotaria</taxon>
    </lineage>
</organism>
<sequence>GYYLPIMCLVSYASEDHHVDKTKAAFLLTIFGAFNTLGRFAGGPIAMIPHLNALRVHNA</sequence>
<comment type="caution">
    <text evidence="2">The sequence shown here is derived from an EMBL/GenBank/DDBJ whole genome shotgun (WGS) entry which is preliminary data.</text>
</comment>
<protein>
    <submittedName>
        <fullName evidence="2">Uncharacterized protein</fullName>
    </submittedName>
</protein>
<dbReference type="EMBL" id="CAJOBG010110969">
    <property type="protein sequence ID" value="CAF4740276.1"/>
    <property type="molecule type" value="Genomic_DNA"/>
</dbReference>
<accession>A0A821KU27</accession>
<dbReference type="Proteomes" id="UP000663866">
    <property type="component" value="Unassembled WGS sequence"/>
</dbReference>
<feature type="non-terminal residue" evidence="2">
    <location>
        <position position="59"/>
    </location>
</feature>
<dbReference type="AlphaFoldDB" id="A0A821KU27"/>
<evidence type="ECO:0000313" key="3">
    <source>
        <dbReference type="Proteomes" id="UP000663866"/>
    </source>
</evidence>
<reference evidence="2" key="1">
    <citation type="submission" date="2021-02" db="EMBL/GenBank/DDBJ databases">
        <authorList>
            <person name="Nowell W R."/>
        </authorList>
    </citation>
    <scope>NUCLEOTIDE SEQUENCE</scope>
</reference>
<keyword evidence="3" id="KW-1185">Reference proteome</keyword>
<gene>
    <name evidence="1" type="ORF">OVN521_LOCUS48163</name>
    <name evidence="2" type="ORF">OVN521_LOCUS49784</name>
</gene>
<name>A0A821KU27_9BILA</name>
<proteinExistence type="predicted"/>
<dbReference type="EMBL" id="CAJOBG010098723">
    <property type="protein sequence ID" value="CAF4694011.1"/>
    <property type="molecule type" value="Genomic_DNA"/>
</dbReference>
<evidence type="ECO:0000313" key="2">
    <source>
        <dbReference type="EMBL" id="CAF4740276.1"/>
    </source>
</evidence>
<evidence type="ECO:0000313" key="1">
    <source>
        <dbReference type="EMBL" id="CAF4694011.1"/>
    </source>
</evidence>